<reference evidence="1 2" key="1">
    <citation type="submission" date="2019-03" db="EMBL/GenBank/DDBJ databases">
        <title>Dyadobacter AR-3-6 sp. nov., isolated from arctic soil.</title>
        <authorList>
            <person name="Chaudhary D.K."/>
        </authorList>
    </citation>
    <scope>NUCLEOTIDE SEQUENCE [LARGE SCALE GENOMIC DNA]</scope>
    <source>
        <strain evidence="1 2">AR-3-6</strain>
    </source>
</reference>
<organism evidence="1 2">
    <name type="scientific">Dyadobacter psychrotolerans</name>
    <dbReference type="NCBI Taxonomy" id="2541721"/>
    <lineage>
        <taxon>Bacteria</taxon>
        <taxon>Pseudomonadati</taxon>
        <taxon>Bacteroidota</taxon>
        <taxon>Cytophagia</taxon>
        <taxon>Cytophagales</taxon>
        <taxon>Spirosomataceae</taxon>
        <taxon>Dyadobacter</taxon>
    </lineage>
</organism>
<gene>
    <name evidence="1" type="ORF">E0F88_19465</name>
</gene>
<evidence type="ECO:0000313" key="1">
    <source>
        <dbReference type="EMBL" id="TDE13405.1"/>
    </source>
</evidence>
<keyword evidence="2" id="KW-1185">Reference proteome</keyword>
<protein>
    <recommendedName>
        <fullName evidence="3">Transcriptional regulator</fullName>
    </recommendedName>
</protein>
<dbReference type="OrthoDB" id="1442826at2"/>
<dbReference type="Proteomes" id="UP000294850">
    <property type="component" value="Unassembled WGS sequence"/>
</dbReference>
<accession>A0A4R5DQV9</accession>
<proteinExistence type="predicted"/>
<dbReference type="AlphaFoldDB" id="A0A4R5DQV9"/>
<evidence type="ECO:0000313" key="2">
    <source>
        <dbReference type="Proteomes" id="UP000294850"/>
    </source>
</evidence>
<name>A0A4R5DQV9_9BACT</name>
<sequence length="96" mass="11146">MSELSPLADFFKAIEKDPRIGSTHIGVYASLLNYWNAQGRSSPIRVFSHQMIGLAKLSCRDTYFKYVGELSEYGYIRYERSFNRNRPSEIYFTCGE</sequence>
<dbReference type="EMBL" id="SMFL01000007">
    <property type="protein sequence ID" value="TDE13405.1"/>
    <property type="molecule type" value="Genomic_DNA"/>
</dbReference>
<comment type="caution">
    <text evidence="1">The sequence shown here is derived from an EMBL/GenBank/DDBJ whole genome shotgun (WGS) entry which is preliminary data.</text>
</comment>
<evidence type="ECO:0008006" key="3">
    <source>
        <dbReference type="Google" id="ProtNLM"/>
    </source>
</evidence>